<dbReference type="EMBL" id="JBIRUQ010000008">
    <property type="protein sequence ID" value="MFI1464399.1"/>
    <property type="molecule type" value="Genomic_DNA"/>
</dbReference>
<keyword evidence="3" id="KW-1185">Reference proteome</keyword>
<evidence type="ECO:0000259" key="1">
    <source>
        <dbReference type="PROSITE" id="PS51857"/>
    </source>
</evidence>
<dbReference type="PROSITE" id="PS51857">
    <property type="entry name" value="CSD_2"/>
    <property type="match status" value="1"/>
</dbReference>
<organism evidence="2 3">
    <name type="scientific">Nocardia carnea</name>
    <dbReference type="NCBI Taxonomy" id="37328"/>
    <lineage>
        <taxon>Bacteria</taxon>
        <taxon>Bacillati</taxon>
        <taxon>Actinomycetota</taxon>
        <taxon>Actinomycetes</taxon>
        <taxon>Mycobacteriales</taxon>
        <taxon>Nocardiaceae</taxon>
        <taxon>Nocardia</taxon>
    </lineage>
</organism>
<gene>
    <name evidence="2" type="ORF">ACH4WX_27060</name>
</gene>
<accession>A0ABW7TTM2</accession>
<dbReference type="CDD" id="cd04458">
    <property type="entry name" value="CSP_CDS"/>
    <property type="match status" value="1"/>
</dbReference>
<dbReference type="RefSeq" id="WP_269322805.1">
    <property type="nucleotide sequence ID" value="NZ_JBIRUQ010000008.1"/>
</dbReference>
<sequence length="135" mass="14850">MLLAQRHRTGVPMAPFVTSTDTARTFDGVDQDITSGEDLVMTPSESAAPGIDRSDWRRGRVFWFDSEKGFGYIKPDDGTEQVFVEYRCIETDGYRTLHAGQPVMFVSMARPRGHEAVTVRPAAGLPDPGVEAESA</sequence>
<proteinExistence type="predicted"/>
<protein>
    <submittedName>
        <fullName evidence="2">Cold-shock protein</fullName>
    </submittedName>
</protein>
<reference evidence="2 3" key="1">
    <citation type="submission" date="2024-10" db="EMBL/GenBank/DDBJ databases">
        <title>The Natural Products Discovery Center: Release of the First 8490 Sequenced Strains for Exploring Actinobacteria Biosynthetic Diversity.</title>
        <authorList>
            <person name="Kalkreuter E."/>
            <person name="Kautsar S.A."/>
            <person name="Yang D."/>
            <person name="Bader C.D."/>
            <person name="Teijaro C.N."/>
            <person name="Fluegel L."/>
            <person name="Davis C.M."/>
            <person name="Simpson J.R."/>
            <person name="Lauterbach L."/>
            <person name="Steele A.D."/>
            <person name="Gui C."/>
            <person name="Meng S."/>
            <person name="Li G."/>
            <person name="Viehrig K."/>
            <person name="Ye F."/>
            <person name="Su P."/>
            <person name="Kiefer A.F."/>
            <person name="Nichols A."/>
            <person name="Cepeda A.J."/>
            <person name="Yan W."/>
            <person name="Fan B."/>
            <person name="Jiang Y."/>
            <person name="Adhikari A."/>
            <person name="Zheng C.-J."/>
            <person name="Schuster L."/>
            <person name="Cowan T.M."/>
            <person name="Smanski M.J."/>
            <person name="Chevrette M.G."/>
            <person name="De Carvalho L.P.S."/>
            <person name="Shen B."/>
        </authorList>
    </citation>
    <scope>NUCLEOTIDE SEQUENCE [LARGE SCALE GENOMIC DNA]</scope>
    <source>
        <strain evidence="2 3">NPDC020568</strain>
    </source>
</reference>
<comment type="caution">
    <text evidence="2">The sequence shown here is derived from an EMBL/GenBank/DDBJ whole genome shotgun (WGS) entry which is preliminary data.</text>
</comment>
<dbReference type="InterPro" id="IPR012340">
    <property type="entry name" value="NA-bd_OB-fold"/>
</dbReference>
<dbReference type="GeneID" id="93502931"/>
<dbReference type="InterPro" id="IPR011129">
    <property type="entry name" value="CSD"/>
</dbReference>
<dbReference type="SUPFAM" id="SSF50249">
    <property type="entry name" value="Nucleic acid-binding proteins"/>
    <property type="match status" value="1"/>
</dbReference>
<dbReference type="InterPro" id="IPR002059">
    <property type="entry name" value="CSP_DNA-bd"/>
</dbReference>
<feature type="domain" description="CSD" evidence="1">
    <location>
        <begin position="56"/>
        <end position="121"/>
    </location>
</feature>
<dbReference type="PANTHER" id="PTHR46565">
    <property type="entry name" value="COLD SHOCK DOMAIN PROTEIN 2"/>
    <property type="match status" value="1"/>
</dbReference>
<dbReference type="PRINTS" id="PR00050">
    <property type="entry name" value="COLDSHOCK"/>
</dbReference>
<dbReference type="Gene3D" id="2.40.50.140">
    <property type="entry name" value="Nucleic acid-binding proteins"/>
    <property type="match status" value="1"/>
</dbReference>
<evidence type="ECO:0000313" key="2">
    <source>
        <dbReference type="EMBL" id="MFI1464399.1"/>
    </source>
</evidence>
<dbReference type="SMART" id="SM00357">
    <property type="entry name" value="CSP"/>
    <property type="match status" value="1"/>
</dbReference>
<evidence type="ECO:0000313" key="3">
    <source>
        <dbReference type="Proteomes" id="UP001611263"/>
    </source>
</evidence>
<dbReference type="Proteomes" id="UP001611263">
    <property type="component" value="Unassembled WGS sequence"/>
</dbReference>
<name>A0ABW7TTM2_9NOCA</name>
<dbReference type="PANTHER" id="PTHR46565:SF20">
    <property type="entry name" value="COLD SHOCK DOMAIN-CONTAINING PROTEIN 4"/>
    <property type="match status" value="1"/>
</dbReference>
<dbReference type="Pfam" id="PF00313">
    <property type="entry name" value="CSD"/>
    <property type="match status" value="1"/>
</dbReference>